<accession>D2QN79</accession>
<dbReference type="STRING" id="504472.Slin_3257"/>
<sequence>MKSISKALLLNVLGQQIEGHIQQAVVHFQNMDEAALCQPSASGGWSIAQCLDHLNSYGRYYLPRLNQGLASRQHKPATDRLESSWVGGFFVRLMDPKTGTKTFRAVKRHQPASDLPAHQIVAEFIDQQEQLLDVLKQVENADTDGIRIALSIASWLHLPIGDILQFLVAHTERHIRQANRNLPSV</sequence>
<dbReference type="KEGG" id="sli:Slin_3257"/>
<dbReference type="Gene3D" id="1.20.120.450">
    <property type="entry name" value="dinb family like domain"/>
    <property type="match status" value="1"/>
</dbReference>
<gene>
    <name evidence="2" type="ordered locus">Slin_3257</name>
</gene>
<organism evidence="2 3">
    <name type="scientific">Spirosoma linguale (strain ATCC 33905 / DSM 74 / LMG 10896 / Claus 1)</name>
    <dbReference type="NCBI Taxonomy" id="504472"/>
    <lineage>
        <taxon>Bacteria</taxon>
        <taxon>Pseudomonadati</taxon>
        <taxon>Bacteroidota</taxon>
        <taxon>Cytophagia</taxon>
        <taxon>Cytophagales</taxon>
        <taxon>Cytophagaceae</taxon>
        <taxon>Spirosoma</taxon>
    </lineage>
</organism>
<dbReference type="HOGENOM" id="CLU_104989_0_0_10"/>
<dbReference type="InterPro" id="IPR034660">
    <property type="entry name" value="DinB/YfiT-like"/>
</dbReference>
<proteinExistence type="predicted"/>
<dbReference type="SUPFAM" id="SSF109854">
    <property type="entry name" value="DinB/YfiT-like putative metalloenzymes"/>
    <property type="match status" value="1"/>
</dbReference>
<dbReference type="EMBL" id="CP001769">
    <property type="protein sequence ID" value="ADB39268.1"/>
    <property type="molecule type" value="Genomic_DNA"/>
</dbReference>
<evidence type="ECO:0000259" key="1">
    <source>
        <dbReference type="Pfam" id="PF12867"/>
    </source>
</evidence>
<evidence type="ECO:0000313" key="3">
    <source>
        <dbReference type="Proteomes" id="UP000002028"/>
    </source>
</evidence>
<reference evidence="2 3" key="1">
    <citation type="journal article" date="2010" name="Stand. Genomic Sci.">
        <title>Complete genome sequence of Spirosoma linguale type strain (1).</title>
        <authorList>
            <person name="Lail K."/>
            <person name="Sikorski J."/>
            <person name="Saunders E."/>
            <person name="Lapidus A."/>
            <person name="Glavina Del Rio T."/>
            <person name="Copeland A."/>
            <person name="Tice H."/>
            <person name="Cheng J.-F."/>
            <person name="Lucas S."/>
            <person name="Nolan M."/>
            <person name="Bruce D."/>
            <person name="Goodwin L."/>
            <person name="Pitluck S."/>
            <person name="Ivanova N."/>
            <person name="Mavromatis K."/>
            <person name="Ovchinnikova G."/>
            <person name="Pati A."/>
            <person name="Chen A."/>
            <person name="Palaniappan K."/>
            <person name="Land M."/>
            <person name="Hauser L."/>
            <person name="Chang Y.-J."/>
            <person name="Jeffries C.D."/>
            <person name="Chain P."/>
            <person name="Brettin T."/>
            <person name="Detter J.C."/>
            <person name="Schuetze A."/>
            <person name="Rohde M."/>
            <person name="Tindall B.J."/>
            <person name="Goeker M."/>
            <person name="Bristow J."/>
            <person name="Eisen J.A."/>
            <person name="Markowitz V."/>
            <person name="Hugenholtz P."/>
            <person name="Kyrpides N.C."/>
            <person name="Klenk H.-P."/>
            <person name="Chen F."/>
        </authorList>
    </citation>
    <scope>NUCLEOTIDE SEQUENCE [LARGE SCALE GENOMIC DNA]</scope>
    <source>
        <strain evidence="3">ATCC 33905 / DSM 74 / LMG 10896 / Claus 1</strain>
    </source>
</reference>
<protein>
    <recommendedName>
        <fullName evidence="1">DinB-like domain-containing protein</fullName>
    </recommendedName>
</protein>
<dbReference type="eggNOG" id="COG2318">
    <property type="taxonomic scope" value="Bacteria"/>
</dbReference>
<dbReference type="RefSeq" id="WP_012927791.1">
    <property type="nucleotide sequence ID" value="NC_013730.1"/>
</dbReference>
<feature type="domain" description="DinB-like" evidence="1">
    <location>
        <begin position="16"/>
        <end position="178"/>
    </location>
</feature>
<keyword evidence="3" id="KW-1185">Reference proteome</keyword>
<dbReference type="AlphaFoldDB" id="D2QN79"/>
<dbReference type="Proteomes" id="UP000002028">
    <property type="component" value="Chromosome"/>
</dbReference>
<dbReference type="InterPro" id="IPR024775">
    <property type="entry name" value="DinB-like"/>
</dbReference>
<evidence type="ECO:0000313" key="2">
    <source>
        <dbReference type="EMBL" id="ADB39268.1"/>
    </source>
</evidence>
<dbReference type="Pfam" id="PF12867">
    <property type="entry name" value="DinB_2"/>
    <property type="match status" value="1"/>
</dbReference>
<name>D2QN79_SPILD</name>